<keyword evidence="3" id="KW-1185">Reference proteome</keyword>
<name>A0AAE3NVS6_9BACT</name>
<keyword evidence="1" id="KW-0732">Signal</keyword>
<accession>A0AAE3NVS6</accession>
<dbReference type="AlphaFoldDB" id="A0AAE3NVS6"/>
<evidence type="ECO:0000313" key="3">
    <source>
        <dbReference type="Proteomes" id="UP001221302"/>
    </source>
</evidence>
<sequence length="517" mass="57804">MKKILSILFIISTISFPQHAWNFDPMKVPEQPPREFQALAFFITQGVTSNFYASNDLLKGQIVGRLFSGNTTQTGSQAFYFEQRLLPFFIYQPNLLNGKAILRASFEIDWTWGDASYGVGGNFGSAFNADQVNIQTQNVELELIPAKGWAINLGLQRLFDTPYNPYRTMLNTMLNTGYRLAYWGSDGVGISIRNDKDWYRWKAGYYQLYENNVQQFDDVTLWEAIADFDITPNWRQGFSLWYVYDRGNGEGGVSILGQGLNSLLNDYNGTFQFNFNGADYRADIFWLGTYSNYNAEFNLGRWSLNSFIVANFGQALTNTKSKPNVYNKTVDILGVAANLRAGYKYGQTIDDIISADLIFATGDDNNIKDGKYSGVITGNTWGSPGAIFVSSGAYLLYPHANVVNRYISAVPDLSNIGLGQFGGTINLSHGFIPNKLIGKIGIATALSQYSPFGGGNFIGFEVNGKLSFVPAVFMNIELHAAYLSLGDFYDSKIVNSGMSKRPDNPWTIFTTFKWLMF</sequence>
<evidence type="ECO:0000313" key="2">
    <source>
        <dbReference type="EMBL" id="MDF1611771.1"/>
    </source>
</evidence>
<organism evidence="2 3">
    <name type="scientific">Stygiobacter electus</name>
    <dbReference type="NCBI Taxonomy" id="3032292"/>
    <lineage>
        <taxon>Bacteria</taxon>
        <taxon>Pseudomonadati</taxon>
        <taxon>Ignavibacteriota</taxon>
        <taxon>Ignavibacteria</taxon>
        <taxon>Ignavibacteriales</taxon>
        <taxon>Melioribacteraceae</taxon>
        <taxon>Stygiobacter</taxon>
    </lineage>
</organism>
<feature type="signal peptide" evidence="1">
    <location>
        <begin position="1"/>
        <end position="20"/>
    </location>
</feature>
<proteinExistence type="predicted"/>
<dbReference type="EMBL" id="JARGDL010000006">
    <property type="protein sequence ID" value="MDF1611771.1"/>
    <property type="molecule type" value="Genomic_DNA"/>
</dbReference>
<comment type="caution">
    <text evidence="2">The sequence shown here is derived from an EMBL/GenBank/DDBJ whole genome shotgun (WGS) entry which is preliminary data.</text>
</comment>
<feature type="chain" id="PRO_5042191114" description="Alginate export domain-containing protein" evidence="1">
    <location>
        <begin position="21"/>
        <end position="517"/>
    </location>
</feature>
<protein>
    <recommendedName>
        <fullName evidence="4">Alginate export domain-containing protein</fullName>
    </recommendedName>
</protein>
<evidence type="ECO:0008006" key="4">
    <source>
        <dbReference type="Google" id="ProtNLM"/>
    </source>
</evidence>
<evidence type="ECO:0000256" key="1">
    <source>
        <dbReference type="SAM" id="SignalP"/>
    </source>
</evidence>
<dbReference type="RefSeq" id="WP_321535538.1">
    <property type="nucleotide sequence ID" value="NZ_JARGDL010000006.1"/>
</dbReference>
<dbReference type="Proteomes" id="UP001221302">
    <property type="component" value="Unassembled WGS sequence"/>
</dbReference>
<gene>
    <name evidence="2" type="ORF">P0M35_06390</name>
</gene>
<reference evidence="2" key="1">
    <citation type="submission" date="2023-03" db="EMBL/GenBank/DDBJ databases">
        <title>Stygiobacter electus gen. nov., sp. nov., facultatively anaerobic thermotolerant bacterium of the class Ignavibacteria from a well of Yessentuki mineral water deposit.</title>
        <authorList>
            <person name="Podosokorskaya O.A."/>
            <person name="Elcheninov A.G."/>
            <person name="Petrova N.F."/>
            <person name="Zavarzina D.G."/>
            <person name="Kublanov I.V."/>
            <person name="Merkel A.Y."/>
        </authorList>
    </citation>
    <scope>NUCLEOTIDE SEQUENCE</scope>
    <source>
        <strain evidence="2">09-Me</strain>
    </source>
</reference>